<proteinExistence type="inferred from homology"/>
<dbReference type="PROSITE" id="PS00150">
    <property type="entry name" value="ACYLPHOSPHATASE_1"/>
    <property type="match status" value="1"/>
</dbReference>
<dbReference type="Pfam" id="PF00708">
    <property type="entry name" value="Acylphosphatase"/>
    <property type="match status" value="1"/>
</dbReference>
<dbReference type="InterPro" id="IPR036046">
    <property type="entry name" value="Acylphosphatase-like_dom_sf"/>
</dbReference>
<sequence length="95" mass="10333">MKATHLLITGRVQGVGFREWLASEARRLGLSGWVRNIGQDAVEAVIAGDTVAVEECLRLCRRGPRAAVVETIEDTITEPPAEPGFIKRASLPVRP</sequence>
<evidence type="ECO:0000313" key="7">
    <source>
        <dbReference type="EMBL" id="GLR66194.1"/>
    </source>
</evidence>
<dbReference type="PANTHER" id="PTHR47268:SF4">
    <property type="entry name" value="ACYLPHOSPHATASE"/>
    <property type="match status" value="1"/>
</dbReference>
<feature type="active site" evidence="4">
    <location>
        <position position="18"/>
    </location>
</feature>
<keyword evidence="8" id="KW-1185">Reference proteome</keyword>
<dbReference type="SUPFAM" id="SSF54975">
    <property type="entry name" value="Acylphosphatase/BLUF domain-like"/>
    <property type="match status" value="1"/>
</dbReference>
<comment type="catalytic activity">
    <reaction evidence="3 4">
        <text>an acyl phosphate + H2O = a carboxylate + phosphate + H(+)</text>
        <dbReference type="Rhea" id="RHEA:14965"/>
        <dbReference type="ChEBI" id="CHEBI:15377"/>
        <dbReference type="ChEBI" id="CHEBI:15378"/>
        <dbReference type="ChEBI" id="CHEBI:29067"/>
        <dbReference type="ChEBI" id="CHEBI:43474"/>
        <dbReference type="ChEBI" id="CHEBI:59918"/>
        <dbReference type="EC" id="3.6.1.7"/>
    </reaction>
</comment>
<accession>A0ABQ6A7V7</accession>
<dbReference type="Proteomes" id="UP001156641">
    <property type="component" value="Unassembled WGS sequence"/>
</dbReference>
<dbReference type="PRINTS" id="PR00112">
    <property type="entry name" value="ACYLPHPHTASE"/>
</dbReference>
<dbReference type="PANTHER" id="PTHR47268">
    <property type="entry name" value="ACYLPHOSPHATASE"/>
    <property type="match status" value="1"/>
</dbReference>
<organism evidence="7 8">
    <name type="scientific">Acidocella aquatica</name>
    <dbReference type="NCBI Taxonomy" id="1922313"/>
    <lineage>
        <taxon>Bacteria</taxon>
        <taxon>Pseudomonadati</taxon>
        <taxon>Pseudomonadota</taxon>
        <taxon>Alphaproteobacteria</taxon>
        <taxon>Acetobacterales</taxon>
        <taxon>Acidocellaceae</taxon>
        <taxon>Acidocella</taxon>
    </lineage>
</organism>
<evidence type="ECO:0000256" key="5">
    <source>
        <dbReference type="RuleBase" id="RU004168"/>
    </source>
</evidence>
<comment type="caution">
    <text evidence="7">The sequence shown here is derived from an EMBL/GenBank/DDBJ whole genome shotgun (WGS) entry which is preliminary data.</text>
</comment>
<dbReference type="EC" id="3.6.1.7" evidence="2 4"/>
<dbReference type="InterPro" id="IPR020456">
    <property type="entry name" value="Acylphosphatase"/>
</dbReference>
<feature type="domain" description="Acylphosphatase-like" evidence="6">
    <location>
        <begin position="3"/>
        <end position="95"/>
    </location>
</feature>
<reference evidence="8" key="1">
    <citation type="journal article" date="2019" name="Int. J. Syst. Evol. Microbiol.">
        <title>The Global Catalogue of Microorganisms (GCM) 10K type strain sequencing project: providing services to taxonomists for standard genome sequencing and annotation.</title>
        <authorList>
            <consortium name="The Broad Institute Genomics Platform"/>
            <consortium name="The Broad Institute Genome Sequencing Center for Infectious Disease"/>
            <person name="Wu L."/>
            <person name="Ma J."/>
        </authorList>
    </citation>
    <scope>NUCLEOTIDE SEQUENCE [LARGE SCALE GENOMIC DNA]</scope>
    <source>
        <strain evidence="8">NBRC 112502</strain>
    </source>
</reference>
<dbReference type="Gene3D" id="3.30.70.100">
    <property type="match status" value="1"/>
</dbReference>
<dbReference type="EMBL" id="BSOS01000012">
    <property type="protein sequence ID" value="GLR66194.1"/>
    <property type="molecule type" value="Genomic_DNA"/>
</dbReference>
<evidence type="ECO:0000259" key="6">
    <source>
        <dbReference type="PROSITE" id="PS51160"/>
    </source>
</evidence>
<dbReference type="InterPro" id="IPR001792">
    <property type="entry name" value="Acylphosphatase-like_dom"/>
</dbReference>
<evidence type="ECO:0000256" key="4">
    <source>
        <dbReference type="PROSITE-ProRule" id="PRU00520"/>
    </source>
</evidence>
<feature type="active site" evidence="4">
    <location>
        <position position="36"/>
    </location>
</feature>
<dbReference type="RefSeq" id="WP_284256857.1">
    <property type="nucleotide sequence ID" value="NZ_BSOS01000012.1"/>
</dbReference>
<keyword evidence="4" id="KW-0378">Hydrolase</keyword>
<evidence type="ECO:0000256" key="1">
    <source>
        <dbReference type="ARBA" id="ARBA00005614"/>
    </source>
</evidence>
<dbReference type="InterPro" id="IPR017968">
    <property type="entry name" value="Acylphosphatase_CS"/>
</dbReference>
<dbReference type="PROSITE" id="PS51160">
    <property type="entry name" value="ACYLPHOSPHATASE_3"/>
    <property type="match status" value="1"/>
</dbReference>
<comment type="similarity">
    <text evidence="1 5">Belongs to the acylphosphatase family.</text>
</comment>
<evidence type="ECO:0000313" key="8">
    <source>
        <dbReference type="Proteomes" id="UP001156641"/>
    </source>
</evidence>
<protein>
    <recommendedName>
        <fullName evidence="2 4">acylphosphatase</fullName>
        <ecNumber evidence="2 4">3.6.1.7</ecNumber>
    </recommendedName>
</protein>
<evidence type="ECO:0000256" key="2">
    <source>
        <dbReference type="ARBA" id="ARBA00012150"/>
    </source>
</evidence>
<name>A0ABQ6A7V7_9PROT</name>
<evidence type="ECO:0000256" key="3">
    <source>
        <dbReference type="ARBA" id="ARBA00047645"/>
    </source>
</evidence>
<gene>
    <name evidence="7" type="primary">acyP</name>
    <name evidence="7" type="ORF">GCM10010909_08730</name>
</gene>